<dbReference type="InterPro" id="IPR000182">
    <property type="entry name" value="GNAT_dom"/>
</dbReference>
<dbReference type="PANTHER" id="PTHR43792">
    <property type="entry name" value="GNAT FAMILY, PUTATIVE (AFU_ORTHOLOGUE AFUA_3G00765)-RELATED-RELATED"/>
    <property type="match status" value="1"/>
</dbReference>
<evidence type="ECO:0000256" key="3">
    <source>
        <dbReference type="ARBA" id="ARBA00038502"/>
    </source>
</evidence>
<evidence type="ECO:0000256" key="2">
    <source>
        <dbReference type="ARBA" id="ARBA00023315"/>
    </source>
</evidence>
<dbReference type="InterPro" id="IPR051531">
    <property type="entry name" value="N-acetyltransferase"/>
</dbReference>
<dbReference type="RefSeq" id="WP_308938174.1">
    <property type="nucleotide sequence ID" value="NZ_JAVIBP010000004.1"/>
</dbReference>
<dbReference type="Proteomes" id="UP001228446">
    <property type="component" value="Unassembled WGS sequence"/>
</dbReference>
<comment type="similarity">
    <text evidence="3">Belongs to the acetyltransferase family. RimJ subfamily.</text>
</comment>
<name>A0ABU1B2V1_9STRE</name>
<evidence type="ECO:0000259" key="4">
    <source>
        <dbReference type="PROSITE" id="PS51186"/>
    </source>
</evidence>
<evidence type="ECO:0000256" key="1">
    <source>
        <dbReference type="ARBA" id="ARBA00022679"/>
    </source>
</evidence>
<keyword evidence="2" id="KW-0012">Acyltransferase</keyword>
<dbReference type="Gene3D" id="3.40.630.30">
    <property type="match status" value="1"/>
</dbReference>
<dbReference type="EC" id="2.-.-.-" evidence="5"/>
<reference evidence="5 6" key="1">
    <citation type="submission" date="2023-08" db="EMBL/GenBank/DDBJ databases">
        <title>Streptococcus ruminantium-associated sheep mastitis outbreak detected in Italy is distinct from bovine isolates.</title>
        <authorList>
            <person name="Rosa M.N."/>
            <person name="Vezina B."/>
            <person name="Tola S."/>
        </authorList>
    </citation>
    <scope>NUCLEOTIDE SEQUENCE [LARGE SCALE GENOMIC DNA]</scope>
    <source>
        <strain evidence="5 6">OM6730</strain>
    </source>
</reference>
<protein>
    <submittedName>
        <fullName evidence="5">GNAT family protein</fullName>
        <ecNumber evidence="5">2.-.-.-</ecNumber>
    </submittedName>
</protein>
<dbReference type="Pfam" id="PF13302">
    <property type="entry name" value="Acetyltransf_3"/>
    <property type="match status" value="1"/>
</dbReference>
<gene>
    <name evidence="5" type="ORF">RFF62_05125</name>
</gene>
<evidence type="ECO:0000313" key="6">
    <source>
        <dbReference type="Proteomes" id="UP001228446"/>
    </source>
</evidence>
<accession>A0ABU1B2V1</accession>
<keyword evidence="1 5" id="KW-0808">Transferase</keyword>
<feature type="domain" description="N-acetyltransferase" evidence="4">
    <location>
        <begin position="12"/>
        <end position="171"/>
    </location>
</feature>
<dbReference type="SUPFAM" id="SSF55729">
    <property type="entry name" value="Acyl-CoA N-acyltransferases (Nat)"/>
    <property type="match status" value="1"/>
</dbReference>
<sequence length="186" mass="21535">MKEFKELATKRLSLRAIRLTDAEAMYDYGHRPEAACLASFLANQSVEECQQFIKMDLDKTDEAVRQRIYAICLKGQDRLMGTVSFAKEIKSDILEIGYVLHPDLWEKGLMPEAVAALVDFGFTELELHKIEIAVYDHNPQSRRVAEKLGFSLEARLRKRKKIDECYQDKLIFGSLREEWEQHHGSI</sequence>
<evidence type="ECO:0000313" key="5">
    <source>
        <dbReference type="EMBL" id="MDQ8833168.1"/>
    </source>
</evidence>
<dbReference type="GO" id="GO:0016740">
    <property type="term" value="F:transferase activity"/>
    <property type="evidence" value="ECO:0007669"/>
    <property type="project" value="UniProtKB-KW"/>
</dbReference>
<organism evidence="5 6">
    <name type="scientific">Streptococcus ruminantium</name>
    <dbReference type="NCBI Taxonomy" id="1917441"/>
    <lineage>
        <taxon>Bacteria</taxon>
        <taxon>Bacillati</taxon>
        <taxon>Bacillota</taxon>
        <taxon>Bacilli</taxon>
        <taxon>Lactobacillales</taxon>
        <taxon>Streptococcaceae</taxon>
        <taxon>Streptococcus</taxon>
    </lineage>
</organism>
<dbReference type="InterPro" id="IPR016181">
    <property type="entry name" value="Acyl_CoA_acyltransferase"/>
</dbReference>
<comment type="caution">
    <text evidence="5">The sequence shown here is derived from an EMBL/GenBank/DDBJ whole genome shotgun (WGS) entry which is preliminary data.</text>
</comment>
<dbReference type="PROSITE" id="PS51186">
    <property type="entry name" value="GNAT"/>
    <property type="match status" value="1"/>
</dbReference>
<proteinExistence type="inferred from homology"/>
<dbReference type="EMBL" id="JAVIBX010000015">
    <property type="protein sequence ID" value="MDQ8833168.1"/>
    <property type="molecule type" value="Genomic_DNA"/>
</dbReference>
<dbReference type="PANTHER" id="PTHR43792:SF8">
    <property type="entry name" value="[RIBOSOMAL PROTEIN US5]-ALANINE N-ACETYLTRANSFERASE"/>
    <property type="match status" value="1"/>
</dbReference>
<keyword evidence="6" id="KW-1185">Reference proteome</keyword>